<keyword evidence="13" id="KW-1185">Reference proteome</keyword>
<evidence type="ECO:0000256" key="6">
    <source>
        <dbReference type="ARBA" id="ARBA00022840"/>
    </source>
</evidence>
<dbReference type="CDD" id="cd18544">
    <property type="entry name" value="ABC_6TM_TmrA_like"/>
    <property type="match status" value="1"/>
</dbReference>
<dbReference type="GO" id="GO:0005886">
    <property type="term" value="C:plasma membrane"/>
    <property type="evidence" value="ECO:0007669"/>
    <property type="project" value="UniProtKB-SubCell"/>
</dbReference>
<dbReference type="PROSITE" id="PS00211">
    <property type="entry name" value="ABC_TRANSPORTER_1"/>
    <property type="match status" value="1"/>
</dbReference>
<dbReference type="PROSITE" id="PS50929">
    <property type="entry name" value="ABC_TM1F"/>
    <property type="match status" value="1"/>
</dbReference>
<evidence type="ECO:0000256" key="3">
    <source>
        <dbReference type="ARBA" id="ARBA00022475"/>
    </source>
</evidence>
<comment type="subcellular location">
    <subcellularLocation>
        <location evidence="1">Cell membrane</location>
        <topology evidence="1">Multi-pass membrane protein</topology>
    </subcellularLocation>
</comment>
<keyword evidence="2" id="KW-0813">Transport</keyword>
<proteinExistence type="predicted"/>
<evidence type="ECO:0000256" key="8">
    <source>
        <dbReference type="ARBA" id="ARBA00023136"/>
    </source>
</evidence>
<dbReference type="Pfam" id="PF00664">
    <property type="entry name" value="ABC_membrane"/>
    <property type="match status" value="1"/>
</dbReference>
<evidence type="ECO:0000256" key="5">
    <source>
        <dbReference type="ARBA" id="ARBA00022741"/>
    </source>
</evidence>
<dbReference type="InterPro" id="IPR003593">
    <property type="entry name" value="AAA+_ATPase"/>
</dbReference>
<evidence type="ECO:0000256" key="7">
    <source>
        <dbReference type="ARBA" id="ARBA00022989"/>
    </source>
</evidence>
<dbReference type="InterPro" id="IPR027417">
    <property type="entry name" value="P-loop_NTPase"/>
</dbReference>
<feature type="domain" description="ABC transporter" evidence="10">
    <location>
        <begin position="468"/>
        <end position="701"/>
    </location>
</feature>
<dbReference type="GO" id="GO:0005524">
    <property type="term" value="F:ATP binding"/>
    <property type="evidence" value="ECO:0007669"/>
    <property type="project" value="UniProtKB-KW"/>
</dbReference>
<feature type="transmembrane region" description="Helical" evidence="9">
    <location>
        <begin position="29"/>
        <end position="54"/>
    </location>
</feature>
<keyword evidence="6 12" id="KW-0067">ATP-binding</keyword>
<evidence type="ECO:0000256" key="2">
    <source>
        <dbReference type="ARBA" id="ARBA00022448"/>
    </source>
</evidence>
<feature type="transmembrane region" description="Helical" evidence="9">
    <location>
        <begin position="290"/>
        <end position="311"/>
    </location>
</feature>
<dbReference type="SUPFAM" id="SSF52540">
    <property type="entry name" value="P-loop containing nucleoside triphosphate hydrolases"/>
    <property type="match status" value="1"/>
</dbReference>
<evidence type="ECO:0000313" key="13">
    <source>
        <dbReference type="Proteomes" id="UP000266260"/>
    </source>
</evidence>
<feature type="transmembrane region" description="Helical" evidence="9">
    <location>
        <begin position="374"/>
        <end position="392"/>
    </location>
</feature>
<evidence type="ECO:0000259" key="11">
    <source>
        <dbReference type="PROSITE" id="PS50929"/>
    </source>
</evidence>
<dbReference type="SUPFAM" id="SSF90123">
    <property type="entry name" value="ABC transporter transmembrane region"/>
    <property type="match status" value="1"/>
</dbReference>
<organism evidence="12 13">
    <name type="scientific">Candidatus Cryosericum odellii</name>
    <dbReference type="NCBI Taxonomy" id="2290917"/>
    <lineage>
        <taxon>Bacteria</taxon>
        <taxon>Pseudomonadati</taxon>
        <taxon>Caldisericota/Cryosericota group</taxon>
        <taxon>Candidatus Cryosericota</taxon>
        <taxon>Candidatus Cryosericia</taxon>
        <taxon>Candidatus Cryosericales</taxon>
        <taxon>Candidatus Cryosericaceae</taxon>
        <taxon>Candidatus Cryosericum</taxon>
    </lineage>
</organism>
<dbReference type="PANTHER" id="PTHR43394">
    <property type="entry name" value="ATP-DEPENDENT PERMEASE MDL1, MITOCHONDRIAL"/>
    <property type="match status" value="1"/>
</dbReference>
<dbReference type="InterPro" id="IPR003439">
    <property type="entry name" value="ABC_transporter-like_ATP-bd"/>
</dbReference>
<dbReference type="InterPro" id="IPR039421">
    <property type="entry name" value="Type_1_exporter"/>
</dbReference>
<dbReference type="Gene3D" id="3.40.50.300">
    <property type="entry name" value="P-loop containing nucleotide triphosphate hydrolases"/>
    <property type="match status" value="1"/>
</dbReference>
<keyword evidence="7 9" id="KW-1133">Transmembrane helix</keyword>
<comment type="caution">
    <text evidence="12">The sequence shown here is derived from an EMBL/GenBank/DDBJ whole genome shotgun (WGS) entry which is preliminary data.</text>
</comment>
<dbReference type="GO" id="GO:0016887">
    <property type="term" value="F:ATP hydrolysis activity"/>
    <property type="evidence" value="ECO:0007669"/>
    <property type="project" value="InterPro"/>
</dbReference>
<evidence type="ECO:0000256" key="9">
    <source>
        <dbReference type="SAM" id="Phobius"/>
    </source>
</evidence>
<evidence type="ECO:0000313" key="12">
    <source>
        <dbReference type="EMBL" id="RIE06837.1"/>
    </source>
</evidence>
<accession>A0A398D3I9</accession>
<keyword evidence="5" id="KW-0547">Nucleotide-binding</keyword>
<protein>
    <submittedName>
        <fullName evidence="12">ABC transporter ATP-binding protein</fullName>
    </submittedName>
</protein>
<dbReference type="PROSITE" id="PS50893">
    <property type="entry name" value="ABC_TRANSPORTER_2"/>
    <property type="match status" value="1"/>
</dbReference>
<feature type="transmembrane region" description="Helical" evidence="9">
    <location>
        <begin position="191"/>
        <end position="208"/>
    </location>
</feature>
<dbReference type="EMBL" id="QXIT01000147">
    <property type="protein sequence ID" value="RIE06837.1"/>
    <property type="molecule type" value="Genomic_DNA"/>
</dbReference>
<dbReference type="PANTHER" id="PTHR43394:SF1">
    <property type="entry name" value="ATP-BINDING CASSETTE SUB-FAMILY B MEMBER 10, MITOCHONDRIAL"/>
    <property type="match status" value="1"/>
</dbReference>
<dbReference type="InterPro" id="IPR017871">
    <property type="entry name" value="ABC_transporter-like_CS"/>
</dbReference>
<keyword evidence="8 9" id="KW-0472">Membrane</keyword>
<gene>
    <name evidence="12" type="ORF">SMC6_08375</name>
</gene>
<keyword evidence="4 9" id="KW-0812">Transmembrane</keyword>
<dbReference type="Proteomes" id="UP000266260">
    <property type="component" value="Unassembled WGS sequence"/>
</dbReference>
<name>A0A398D3I9_9BACT</name>
<reference evidence="12 13" key="1">
    <citation type="submission" date="2018-09" db="EMBL/GenBank/DDBJ databases">
        <title>Discovery and Ecogenomic Context for Candidatus Cryosericales, a Global Caldiserica Order Active in Thawing Permafrost.</title>
        <authorList>
            <person name="Martinez M.A."/>
            <person name="Woodcroft B.J."/>
            <person name="Ignacio Espinoza J.C."/>
            <person name="Zayed A."/>
            <person name="Singleton C.M."/>
            <person name="Boyd J."/>
            <person name="Li Y.-F."/>
            <person name="Purvine S."/>
            <person name="Maughan H."/>
            <person name="Hodgkins S.B."/>
            <person name="Anderson D."/>
            <person name="Sederholm M."/>
            <person name="Temperton B."/>
            <person name="Saleska S.R."/>
            <person name="Tyson G.W."/>
            <person name="Rich V.I."/>
        </authorList>
    </citation>
    <scope>NUCLEOTIDE SEQUENCE [LARGE SCALE GENOMIC DNA]</scope>
    <source>
        <strain evidence="12 13">SMC6</strain>
    </source>
</reference>
<dbReference type="AlphaFoldDB" id="A0A398D3I9"/>
<dbReference type="InterPro" id="IPR036640">
    <property type="entry name" value="ABC1_TM_sf"/>
</dbReference>
<sequence>MAGISNDETQERSFDTTLMARLLKFARPYWWMLLISLVLICILTAKTIACPLIVRQAIDNYIDPTTARFVRVDALEDVQTANGVVGGVDRFVLGGHSYYDSTELTKGLRLSGKSVQTTDVSLYVVTPDKARQLGLDRLNGYVDAPQPFVFSAPQPVFPAGTYIMDASSLQRFSPEEHAWLRSVDVAGIKRLSLLFLAIVLLAFVVGYINRVLLEVVGQRIVYDIRVQLFEHVERLPFSFFDRTPSGRLTTRVTNDIEALADMYSQALINIVRDGFLLVGVTVVMFSLNAFLTWVLMAVLTAVVVLTAVFRVSIRNAHRVARTCLSRINSFIAERIQGVRVVQLFAIEEKEKKKFQKINESYTLARLHLMLLNGVFRPLVGALATFAVALLLYYGGGHILAGALSFGTLVTFTFYTQIFFQPVQEVAEQFDTIQQAMASAEKIFHIVDEPQEEYVPETFAGVVPHEFSIEFQDVHLSYTPGQEILKGISFNVEQGGSVALVGATGAGKTSITGLVPRFYGIDSGRVLLGGVDVATLPAEFLRQSVAFVMQDVFIFSGTVLHNIALFDEHPDEQKVAEIVDYLGMGFMKGLEGGLHHHLYERGNNLSSGERQLISFARALYFDPKVLILDEATSDIDTESEAVIQAAIRKILTGRTSIIVAHRLSTIRTVDRILVVQKGQISESGTHEELVAKGGIYKNLYELQSLSEEEA</sequence>
<dbReference type="FunFam" id="3.40.50.300:FF:000221">
    <property type="entry name" value="Multidrug ABC transporter ATP-binding protein"/>
    <property type="match status" value="1"/>
</dbReference>
<feature type="domain" description="ABC transmembrane type-1" evidence="11">
    <location>
        <begin position="180"/>
        <end position="434"/>
    </location>
</feature>
<dbReference type="Pfam" id="PF00005">
    <property type="entry name" value="ABC_tran"/>
    <property type="match status" value="1"/>
</dbReference>
<evidence type="ECO:0000256" key="1">
    <source>
        <dbReference type="ARBA" id="ARBA00004651"/>
    </source>
</evidence>
<dbReference type="InterPro" id="IPR011527">
    <property type="entry name" value="ABC1_TM_dom"/>
</dbReference>
<evidence type="ECO:0000259" key="10">
    <source>
        <dbReference type="PROSITE" id="PS50893"/>
    </source>
</evidence>
<dbReference type="Gene3D" id="1.20.1560.10">
    <property type="entry name" value="ABC transporter type 1, transmembrane domain"/>
    <property type="match status" value="2"/>
</dbReference>
<keyword evidence="3" id="KW-1003">Cell membrane</keyword>
<dbReference type="GO" id="GO:0015421">
    <property type="term" value="F:ABC-type oligopeptide transporter activity"/>
    <property type="evidence" value="ECO:0007669"/>
    <property type="project" value="TreeGrafter"/>
</dbReference>
<dbReference type="SMART" id="SM00382">
    <property type="entry name" value="AAA"/>
    <property type="match status" value="1"/>
</dbReference>
<dbReference type="RefSeq" id="WP_119175838.1">
    <property type="nucleotide sequence ID" value="NZ_QXIT01000147.1"/>
</dbReference>
<evidence type="ECO:0000256" key="4">
    <source>
        <dbReference type="ARBA" id="ARBA00022692"/>
    </source>
</evidence>